<dbReference type="Gene3D" id="3.30.40.10">
    <property type="entry name" value="Zinc/RING finger domain, C3HC4 (zinc finger)"/>
    <property type="match status" value="1"/>
</dbReference>
<dbReference type="AlphaFoldDB" id="A0A1X6P7X3"/>
<organism evidence="2 3">
    <name type="scientific">Porphyra umbilicalis</name>
    <name type="common">Purple laver</name>
    <name type="synonym">Red alga</name>
    <dbReference type="NCBI Taxonomy" id="2786"/>
    <lineage>
        <taxon>Eukaryota</taxon>
        <taxon>Rhodophyta</taxon>
        <taxon>Bangiophyceae</taxon>
        <taxon>Bangiales</taxon>
        <taxon>Bangiaceae</taxon>
        <taxon>Porphyra</taxon>
    </lineage>
</organism>
<name>A0A1X6P7X3_PORUM</name>
<feature type="compositionally biased region" description="Pro residues" evidence="1">
    <location>
        <begin position="179"/>
        <end position="189"/>
    </location>
</feature>
<dbReference type="InterPro" id="IPR013083">
    <property type="entry name" value="Znf_RING/FYVE/PHD"/>
</dbReference>
<gene>
    <name evidence="2" type="ORF">BU14_0166s0031</name>
</gene>
<feature type="compositionally biased region" description="Pro residues" evidence="1">
    <location>
        <begin position="133"/>
        <end position="144"/>
    </location>
</feature>
<protein>
    <submittedName>
        <fullName evidence="2">Uncharacterized protein</fullName>
    </submittedName>
</protein>
<reference evidence="2 3" key="1">
    <citation type="submission" date="2017-03" db="EMBL/GenBank/DDBJ databases">
        <title>WGS assembly of Porphyra umbilicalis.</title>
        <authorList>
            <person name="Brawley S.H."/>
            <person name="Blouin N.A."/>
            <person name="Ficko-Blean E."/>
            <person name="Wheeler G.L."/>
            <person name="Lohr M."/>
            <person name="Goodson H.V."/>
            <person name="Jenkins J.W."/>
            <person name="Blaby-Haas C.E."/>
            <person name="Helliwell K.E."/>
            <person name="Chan C."/>
            <person name="Marriage T."/>
            <person name="Bhattacharya D."/>
            <person name="Klein A.S."/>
            <person name="Badis Y."/>
            <person name="Brodie J."/>
            <person name="Cao Y."/>
            <person name="Collen J."/>
            <person name="Dittami S.M."/>
            <person name="Gachon C.M."/>
            <person name="Green B.R."/>
            <person name="Karpowicz S."/>
            <person name="Kim J.W."/>
            <person name="Kudahl U."/>
            <person name="Lin S."/>
            <person name="Michel G."/>
            <person name="Mittag M."/>
            <person name="Olson B.J."/>
            <person name="Pangilinan J."/>
            <person name="Peng Y."/>
            <person name="Qiu H."/>
            <person name="Shu S."/>
            <person name="Singer J.T."/>
            <person name="Smith A.G."/>
            <person name="Sprecher B.N."/>
            <person name="Wagner V."/>
            <person name="Wang W."/>
            <person name="Wang Z.-Y."/>
            <person name="Yan J."/>
            <person name="Yarish C."/>
            <person name="Zoeuner-Riek S."/>
            <person name="Zhuang Y."/>
            <person name="Zou Y."/>
            <person name="Lindquist E.A."/>
            <person name="Grimwood J."/>
            <person name="Barry K."/>
            <person name="Rokhsar D.S."/>
            <person name="Schmutz J."/>
            <person name="Stiller J.W."/>
            <person name="Grossman A.R."/>
            <person name="Prochnik S.E."/>
        </authorList>
    </citation>
    <scope>NUCLEOTIDE SEQUENCE [LARGE SCALE GENOMIC DNA]</scope>
    <source>
        <strain evidence="2">4086291</strain>
    </source>
</reference>
<keyword evidence="3" id="KW-1185">Reference proteome</keyword>
<feature type="compositionally biased region" description="Low complexity" evidence="1">
    <location>
        <begin position="202"/>
        <end position="229"/>
    </location>
</feature>
<dbReference type="SUPFAM" id="SSF57850">
    <property type="entry name" value="RING/U-box"/>
    <property type="match status" value="1"/>
</dbReference>
<accession>A0A1X6P7X3</accession>
<feature type="region of interest" description="Disordered" evidence="1">
    <location>
        <begin position="1"/>
        <end position="21"/>
    </location>
</feature>
<proteinExistence type="predicted"/>
<feature type="region of interest" description="Disordered" evidence="1">
    <location>
        <begin position="133"/>
        <end position="241"/>
    </location>
</feature>
<sequence>MSASSFSAGAVPSEGAPPSTPTTCPICLDSTLDVDCAGWAGPRGCAHRGCRACVSAYWTHAIEVDGVAFPGCFFSGCPTVAATDDVVAIVGLRVTARLTYLRSRLATRTVAGEGLWCAAPRCWEPLPPLAAPPPPPPLPSPSPGSGPVAEEAARLPSTGTRGGDRSPPPPQAADAARLPSPPPLVPNVVPPATAGVPPPRGRPSCAPAARHSRVAAAGRPPTTATARWPSYTPRRRRRTSPGLLALPARAPTAAPPPCARAGATRCRAVTATAATTFARFRRRTKCGSGSSPCGTPMAVSVVVPLPTPSVRTAAPRCSCGCFSRVFLFLGAASLAAVPCRLR</sequence>
<evidence type="ECO:0000313" key="3">
    <source>
        <dbReference type="Proteomes" id="UP000218209"/>
    </source>
</evidence>
<evidence type="ECO:0000313" key="2">
    <source>
        <dbReference type="EMBL" id="OSX76991.1"/>
    </source>
</evidence>
<dbReference type="EMBL" id="KV918849">
    <property type="protein sequence ID" value="OSX76991.1"/>
    <property type="molecule type" value="Genomic_DNA"/>
</dbReference>
<dbReference type="Proteomes" id="UP000218209">
    <property type="component" value="Unassembled WGS sequence"/>
</dbReference>
<evidence type="ECO:0000256" key="1">
    <source>
        <dbReference type="SAM" id="MobiDB-lite"/>
    </source>
</evidence>